<dbReference type="KEGG" id="nba:CUN60_10285"/>
<dbReference type="InterPro" id="IPR009061">
    <property type="entry name" value="DNA-bd_dom_put_sf"/>
</dbReference>
<dbReference type="PANTHER" id="PTHR30204:SF96">
    <property type="entry name" value="CHROMOSOME-ANCHORING PROTEIN RACA"/>
    <property type="match status" value="1"/>
</dbReference>
<dbReference type="InterPro" id="IPR000551">
    <property type="entry name" value="MerR-type_HTH_dom"/>
</dbReference>
<keyword evidence="4" id="KW-1185">Reference proteome</keyword>
<dbReference type="SMART" id="SM00422">
    <property type="entry name" value="HTH_MERR"/>
    <property type="match status" value="1"/>
</dbReference>
<organism evidence="3 4">
    <name type="scientific">Aquella oligotrophica</name>
    <dbReference type="NCBI Taxonomy" id="2067065"/>
    <lineage>
        <taxon>Bacteria</taxon>
        <taxon>Pseudomonadati</taxon>
        <taxon>Pseudomonadota</taxon>
        <taxon>Betaproteobacteria</taxon>
        <taxon>Neisseriales</taxon>
        <taxon>Neisseriaceae</taxon>
        <taxon>Aquella</taxon>
    </lineage>
</organism>
<dbReference type="SUPFAM" id="SSF46955">
    <property type="entry name" value="Putative DNA-binding domain"/>
    <property type="match status" value="1"/>
</dbReference>
<evidence type="ECO:0000313" key="4">
    <source>
        <dbReference type="Proteomes" id="UP000236655"/>
    </source>
</evidence>
<dbReference type="RefSeq" id="WP_102951956.1">
    <property type="nucleotide sequence ID" value="NZ_CP024847.1"/>
</dbReference>
<keyword evidence="1" id="KW-0238">DNA-binding</keyword>
<dbReference type="Pfam" id="PF13411">
    <property type="entry name" value="MerR_1"/>
    <property type="match status" value="1"/>
</dbReference>
<evidence type="ECO:0000313" key="3">
    <source>
        <dbReference type="EMBL" id="AUR52668.1"/>
    </source>
</evidence>
<reference evidence="4" key="1">
    <citation type="submission" date="2017-11" db="EMBL/GenBank/DDBJ databases">
        <authorList>
            <person name="Chan K.G."/>
            <person name="Lee L.S."/>
        </authorList>
    </citation>
    <scope>NUCLEOTIDE SEQUENCE [LARGE SCALE GENOMIC DNA]</scope>
    <source>
        <strain evidence="4">DSM 100970</strain>
    </source>
</reference>
<accession>A0A2I7N880</accession>
<dbReference type="EMBL" id="CP024847">
    <property type="protein sequence ID" value="AUR52668.1"/>
    <property type="molecule type" value="Genomic_DNA"/>
</dbReference>
<evidence type="ECO:0000259" key="2">
    <source>
        <dbReference type="PROSITE" id="PS50937"/>
    </source>
</evidence>
<dbReference type="Proteomes" id="UP000236655">
    <property type="component" value="Chromosome"/>
</dbReference>
<name>A0A2I7N880_9NEIS</name>
<dbReference type="GO" id="GO:0003677">
    <property type="term" value="F:DNA binding"/>
    <property type="evidence" value="ECO:0007669"/>
    <property type="project" value="UniProtKB-KW"/>
</dbReference>
<sequence>MNKYWTIKEFSKLTSVTVRTLQYYDDEDILKPHHKNEAGYRFYSYGDLQVIQKISVLKYIGFNLKQIRTILNTNQLDWLHSLNLQAKIVQDNIARLNQGLILIKESINLYSKNNEIEWQSIAKMLEVFKMTDNSIVKEWSLRNFSEDEINFFNEVSFQQSRVDNEQLWIKLFAEAKTLISKDPASSEVQNLAQRWMNSANNQYEEKSDLGRKMWELMKSGDIPSGLIPGYEQQTVLFMDKAIEILYSKK</sequence>
<dbReference type="OrthoDB" id="5297305at2"/>
<dbReference type="InterPro" id="IPR047057">
    <property type="entry name" value="MerR_fam"/>
</dbReference>
<proteinExistence type="predicted"/>
<dbReference type="PANTHER" id="PTHR30204">
    <property type="entry name" value="REDOX-CYCLING DRUG-SENSING TRANSCRIPTIONAL ACTIVATOR SOXR"/>
    <property type="match status" value="1"/>
</dbReference>
<dbReference type="GO" id="GO:0003700">
    <property type="term" value="F:DNA-binding transcription factor activity"/>
    <property type="evidence" value="ECO:0007669"/>
    <property type="project" value="InterPro"/>
</dbReference>
<evidence type="ECO:0000256" key="1">
    <source>
        <dbReference type="ARBA" id="ARBA00023125"/>
    </source>
</evidence>
<gene>
    <name evidence="3" type="ORF">CUN60_10285</name>
</gene>
<dbReference type="CDD" id="cd01106">
    <property type="entry name" value="HTH_TipAL-Mta"/>
    <property type="match status" value="1"/>
</dbReference>
<feature type="domain" description="HTH merR-type" evidence="2">
    <location>
        <begin position="4"/>
        <end position="73"/>
    </location>
</feature>
<dbReference type="AlphaFoldDB" id="A0A2I7N880"/>
<dbReference type="PROSITE" id="PS50937">
    <property type="entry name" value="HTH_MERR_2"/>
    <property type="match status" value="1"/>
</dbReference>
<dbReference type="Gene3D" id="1.10.1660.10">
    <property type="match status" value="1"/>
</dbReference>
<protein>
    <recommendedName>
        <fullName evidence="2">HTH merR-type domain-containing protein</fullName>
    </recommendedName>
</protein>